<evidence type="ECO:0000256" key="6">
    <source>
        <dbReference type="SAM" id="MobiDB-lite"/>
    </source>
</evidence>
<sequence>MKTGIIMDKDGRFLTLLTPDGEFLKVSSDGVHHDIGDEIPIPVLEEEKSSPFAFWQRLKRKSVVALAIACLFLLFAFFPLNQNQVYAYMSIDVNPSIELGFNKNLKVIELIPYNEEGKKIIEELGDWKLKGIHEVADSILNTIKSKGYLKKEQEIVISTVHIAESKQEADQEIEKTISDLEKTISEEHAKVTSYEATVKERDQAIENGVTPGKLISEQKKTTTKEMNQRKKPKKEFKKELKGNRSNSKTPTRNGEEIKKTKEQKVINKETKKQNENGYKQVKEKQKEKGNSAHKRQYKENGKSEKSKLHKNNQQHQQMKNSRSQHKNNKKHNNQNKNKKNNNQNNHQNKNKKHNNQKNNNQKQFINDRHYR</sequence>
<feature type="compositionally biased region" description="Basic and acidic residues" evidence="6">
    <location>
        <begin position="216"/>
        <end position="228"/>
    </location>
</feature>
<feature type="compositionally biased region" description="Basic residues" evidence="6">
    <location>
        <begin position="322"/>
        <end position="339"/>
    </location>
</feature>
<dbReference type="Proteomes" id="UP000682111">
    <property type="component" value="Unassembled WGS sequence"/>
</dbReference>
<keyword evidence="2" id="KW-1003">Cell membrane</keyword>
<reference evidence="9" key="1">
    <citation type="submission" date="2021-03" db="EMBL/GenBank/DDBJ databases">
        <title>Antimicrobial resistance genes in bacteria isolated from Japanese honey, and their potential for conferring macrolide and lincosamide resistance in the American foulbrood pathogen Paenibacillus larvae.</title>
        <authorList>
            <person name="Okamoto M."/>
            <person name="Kumagai M."/>
            <person name="Kanamori H."/>
            <person name="Takamatsu D."/>
        </authorList>
    </citation>
    <scope>NUCLEOTIDE SEQUENCE</scope>
    <source>
        <strain evidence="9">J27TS8</strain>
    </source>
</reference>
<dbReference type="GO" id="GO:0005886">
    <property type="term" value="C:plasma membrane"/>
    <property type="evidence" value="ECO:0007669"/>
    <property type="project" value="UniProtKB-SubCell"/>
</dbReference>
<keyword evidence="10" id="KW-1185">Reference proteome</keyword>
<evidence type="ECO:0000313" key="10">
    <source>
        <dbReference type="Proteomes" id="UP000682111"/>
    </source>
</evidence>
<dbReference type="Pfam" id="PF12791">
    <property type="entry name" value="RsgI_N"/>
    <property type="match status" value="1"/>
</dbReference>
<name>A0A920BST9_9BACI</name>
<feature type="compositionally biased region" description="Basic and acidic residues" evidence="6">
    <location>
        <begin position="297"/>
        <end position="306"/>
    </location>
</feature>
<evidence type="ECO:0000256" key="1">
    <source>
        <dbReference type="ARBA" id="ARBA00004162"/>
    </source>
</evidence>
<dbReference type="InterPro" id="IPR024449">
    <property type="entry name" value="Anti-sigma_RsgI_N"/>
</dbReference>
<feature type="transmembrane region" description="Helical" evidence="7">
    <location>
        <begin position="63"/>
        <end position="80"/>
    </location>
</feature>
<evidence type="ECO:0000313" key="9">
    <source>
        <dbReference type="EMBL" id="GIN61278.1"/>
    </source>
</evidence>
<comment type="caution">
    <text evidence="9">The sequence shown here is derived from an EMBL/GenBank/DDBJ whole genome shotgun (WGS) entry which is preliminary data.</text>
</comment>
<gene>
    <name evidence="9" type="primary">rsgI</name>
    <name evidence="9" type="ORF">J27TS8_12710</name>
</gene>
<feature type="compositionally biased region" description="Basic and acidic residues" evidence="6">
    <location>
        <begin position="253"/>
        <end position="290"/>
    </location>
</feature>
<comment type="subcellular location">
    <subcellularLocation>
        <location evidence="1">Cell membrane</location>
        <topology evidence="1">Single-pass membrane protein</topology>
    </subcellularLocation>
</comment>
<evidence type="ECO:0000256" key="4">
    <source>
        <dbReference type="ARBA" id="ARBA00022989"/>
    </source>
</evidence>
<dbReference type="Pfam" id="PF23750">
    <property type="entry name" value="RsgI_M"/>
    <property type="match status" value="1"/>
</dbReference>
<protein>
    <submittedName>
        <fullName evidence="9">Anti-sigma-I factor RsgI</fullName>
    </submittedName>
</protein>
<feature type="region of interest" description="Disordered" evidence="6">
    <location>
        <begin position="208"/>
        <end position="371"/>
    </location>
</feature>
<feature type="domain" description="RsgI N-terminal anti-sigma" evidence="8">
    <location>
        <begin position="2"/>
        <end position="50"/>
    </location>
</feature>
<feature type="compositionally biased region" description="Polar residues" evidence="6">
    <location>
        <begin position="243"/>
        <end position="252"/>
    </location>
</feature>
<evidence type="ECO:0000256" key="3">
    <source>
        <dbReference type="ARBA" id="ARBA00022692"/>
    </source>
</evidence>
<keyword evidence="5 7" id="KW-0472">Membrane</keyword>
<dbReference type="EMBL" id="BORC01000002">
    <property type="protein sequence ID" value="GIN61278.1"/>
    <property type="molecule type" value="Genomic_DNA"/>
</dbReference>
<evidence type="ECO:0000256" key="7">
    <source>
        <dbReference type="SAM" id="Phobius"/>
    </source>
</evidence>
<evidence type="ECO:0000256" key="2">
    <source>
        <dbReference type="ARBA" id="ARBA00022475"/>
    </source>
</evidence>
<dbReference type="InterPro" id="IPR055431">
    <property type="entry name" value="RsgI_M"/>
</dbReference>
<proteinExistence type="predicted"/>
<evidence type="ECO:0000259" key="8">
    <source>
        <dbReference type="PROSITE" id="PS51849"/>
    </source>
</evidence>
<keyword evidence="4 7" id="KW-1133">Transmembrane helix</keyword>
<dbReference type="AlphaFoldDB" id="A0A920BST9"/>
<dbReference type="PROSITE" id="PS51849">
    <property type="entry name" value="RSGI_N"/>
    <property type="match status" value="1"/>
</dbReference>
<evidence type="ECO:0000256" key="5">
    <source>
        <dbReference type="ARBA" id="ARBA00023136"/>
    </source>
</evidence>
<accession>A0A920BST9</accession>
<organism evidence="9 10">
    <name type="scientific">Robertmurraya siralis</name>
    <dbReference type="NCBI Taxonomy" id="77777"/>
    <lineage>
        <taxon>Bacteria</taxon>
        <taxon>Bacillati</taxon>
        <taxon>Bacillota</taxon>
        <taxon>Bacilli</taxon>
        <taxon>Bacillales</taxon>
        <taxon>Bacillaceae</taxon>
        <taxon>Robertmurraya</taxon>
    </lineage>
</organism>
<keyword evidence="3 7" id="KW-0812">Transmembrane</keyword>